<name>A0A0F9C1T6_9ZZZZ</name>
<accession>A0A0F9C1T6</accession>
<dbReference type="AlphaFoldDB" id="A0A0F9C1T6"/>
<reference evidence="1" key="1">
    <citation type="journal article" date="2015" name="Nature">
        <title>Complex archaea that bridge the gap between prokaryotes and eukaryotes.</title>
        <authorList>
            <person name="Spang A."/>
            <person name="Saw J.H."/>
            <person name="Jorgensen S.L."/>
            <person name="Zaremba-Niedzwiedzka K."/>
            <person name="Martijn J."/>
            <person name="Lind A.E."/>
            <person name="van Eijk R."/>
            <person name="Schleper C."/>
            <person name="Guy L."/>
            <person name="Ettema T.J."/>
        </authorList>
    </citation>
    <scope>NUCLEOTIDE SEQUENCE</scope>
</reference>
<organism evidence="1">
    <name type="scientific">marine sediment metagenome</name>
    <dbReference type="NCBI Taxonomy" id="412755"/>
    <lineage>
        <taxon>unclassified sequences</taxon>
        <taxon>metagenomes</taxon>
        <taxon>ecological metagenomes</taxon>
    </lineage>
</organism>
<dbReference type="EMBL" id="LAZR01035193">
    <property type="protein sequence ID" value="KKL28170.1"/>
    <property type="molecule type" value="Genomic_DNA"/>
</dbReference>
<sequence length="65" mass="7382">MNRSEDRSECGCLWQRHPDYGDVIVEPCDEHREPKYVDAPPDVTMVSADANDEELLAAILGTKRH</sequence>
<proteinExistence type="predicted"/>
<evidence type="ECO:0000313" key="1">
    <source>
        <dbReference type="EMBL" id="KKL28170.1"/>
    </source>
</evidence>
<comment type="caution">
    <text evidence="1">The sequence shown here is derived from an EMBL/GenBank/DDBJ whole genome shotgun (WGS) entry which is preliminary data.</text>
</comment>
<protein>
    <submittedName>
        <fullName evidence="1">Uncharacterized protein</fullName>
    </submittedName>
</protein>
<gene>
    <name evidence="1" type="ORF">LCGC14_2377820</name>
</gene>